<sequence>MQPSCAPVQRLSSSSSSSSSSAVAAAAWFRALHPHQPQGRAEGRSMGNRCGCCAGGGNCLSPLKRKKEKTGARNSKPGMQHPESKKGFDVTPVYDDVSDFPVYATVSKPKHMKHDDSTVHYADIQVFSKARERSVEEVKGLHSQNATEYATLNFPRATLKYDSKNGTLV</sequence>
<evidence type="ECO:0000313" key="2">
    <source>
        <dbReference type="EMBL" id="KAJ7304948.1"/>
    </source>
</evidence>
<proteinExistence type="predicted"/>
<comment type="caution">
    <text evidence="2">The sequence shown here is derived from an EMBL/GenBank/DDBJ whole genome shotgun (WGS) entry which is preliminary data.</text>
</comment>
<protein>
    <submittedName>
        <fullName evidence="2">Uncharacterized protein</fullName>
    </submittedName>
</protein>
<accession>A0A9Q0X726</accession>
<reference evidence="2" key="1">
    <citation type="journal article" date="2023" name="DNA Res.">
        <title>Chromosome-level genome assembly of Phrynocephalus forsythii using third-generation DNA sequencing and Hi-C analysis.</title>
        <authorList>
            <person name="Qi Y."/>
            <person name="Zhao W."/>
            <person name="Zhao Y."/>
            <person name="Niu C."/>
            <person name="Cao S."/>
            <person name="Zhang Y."/>
        </authorList>
    </citation>
    <scope>NUCLEOTIDE SEQUENCE</scope>
    <source>
        <tissue evidence="2">Muscle</tissue>
    </source>
</reference>
<dbReference type="OrthoDB" id="8846498at2759"/>
<dbReference type="PANTHER" id="PTHR37342">
    <property type="entry name" value="HYPOTHETICAL PROTEIN LOC689959"/>
    <property type="match status" value="1"/>
</dbReference>
<gene>
    <name evidence="2" type="ORF">JRQ81_010645</name>
</gene>
<feature type="region of interest" description="Disordered" evidence="1">
    <location>
        <begin position="63"/>
        <end position="90"/>
    </location>
</feature>
<organism evidence="2 3">
    <name type="scientific">Phrynocephalus forsythii</name>
    <dbReference type="NCBI Taxonomy" id="171643"/>
    <lineage>
        <taxon>Eukaryota</taxon>
        <taxon>Metazoa</taxon>
        <taxon>Chordata</taxon>
        <taxon>Craniata</taxon>
        <taxon>Vertebrata</taxon>
        <taxon>Euteleostomi</taxon>
        <taxon>Lepidosauria</taxon>
        <taxon>Squamata</taxon>
        <taxon>Bifurcata</taxon>
        <taxon>Unidentata</taxon>
        <taxon>Episquamata</taxon>
        <taxon>Toxicofera</taxon>
        <taxon>Iguania</taxon>
        <taxon>Acrodonta</taxon>
        <taxon>Agamidae</taxon>
        <taxon>Agaminae</taxon>
        <taxon>Phrynocephalus</taxon>
    </lineage>
</organism>
<dbReference type="PANTHER" id="PTHR37342:SF1">
    <property type="entry name" value="CHROMOSOME 11 OPEN READING FRAME 52"/>
    <property type="match status" value="1"/>
</dbReference>
<keyword evidence="3" id="KW-1185">Reference proteome</keyword>
<name>A0A9Q0X726_9SAUR</name>
<dbReference type="Pfam" id="PF15147">
    <property type="entry name" value="DUF4578"/>
    <property type="match status" value="1"/>
</dbReference>
<dbReference type="EMBL" id="JAPFRF010000022">
    <property type="protein sequence ID" value="KAJ7304948.1"/>
    <property type="molecule type" value="Genomic_DNA"/>
</dbReference>
<dbReference type="InterPro" id="IPR028106">
    <property type="entry name" value="DUF4578"/>
</dbReference>
<dbReference type="AlphaFoldDB" id="A0A9Q0X726"/>
<evidence type="ECO:0000256" key="1">
    <source>
        <dbReference type="SAM" id="MobiDB-lite"/>
    </source>
</evidence>
<evidence type="ECO:0000313" key="3">
    <source>
        <dbReference type="Proteomes" id="UP001142489"/>
    </source>
</evidence>
<dbReference type="GO" id="GO:0070062">
    <property type="term" value="C:extracellular exosome"/>
    <property type="evidence" value="ECO:0007669"/>
    <property type="project" value="TreeGrafter"/>
</dbReference>
<dbReference type="Proteomes" id="UP001142489">
    <property type="component" value="Unassembled WGS sequence"/>
</dbReference>